<dbReference type="EMBL" id="FNRT01000002">
    <property type="protein sequence ID" value="SEC03288.1"/>
    <property type="molecule type" value="Genomic_DNA"/>
</dbReference>
<proteinExistence type="predicted"/>
<keyword evidence="2" id="KW-0812">Transmembrane</keyword>
<dbReference type="Proteomes" id="UP000198742">
    <property type="component" value="Unassembled WGS sequence"/>
</dbReference>
<feature type="transmembrane region" description="Helical" evidence="2">
    <location>
        <begin position="59"/>
        <end position="78"/>
    </location>
</feature>
<evidence type="ECO:0000313" key="3">
    <source>
        <dbReference type="EMBL" id="SEC03288.1"/>
    </source>
</evidence>
<evidence type="ECO:0000256" key="1">
    <source>
        <dbReference type="SAM" id="MobiDB-lite"/>
    </source>
</evidence>
<gene>
    <name evidence="3" type="ORF">SAMN04489844_1544</name>
</gene>
<name>A0A1H4P7U9_9ACTN</name>
<evidence type="ECO:0000256" key="2">
    <source>
        <dbReference type="SAM" id="Phobius"/>
    </source>
</evidence>
<dbReference type="OrthoDB" id="3786743at2"/>
<keyword evidence="4" id="KW-1185">Reference proteome</keyword>
<organism evidence="3 4">
    <name type="scientific">Nocardioides exalbidus</name>
    <dbReference type="NCBI Taxonomy" id="402596"/>
    <lineage>
        <taxon>Bacteria</taxon>
        <taxon>Bacillati</taxon>
        <taxon>Actinomycetota</taxon>
        <taxon>Actinomycetes</taxon>
        <taxon>Propionibacteriales</taxon>
        <taxon>Nocardioidaceae</taxon>
        <taxon>Nocardioides</taxon>
    </lineage>
</organism>
<feature type="transmembrane region" description="Helical" evidence="2">
    <location>
        <begin position="174"/>
        <end position="192"/>
    </location>
</feature>
<evidence type="ECO:0000313" key="4">
    <source>
        <dbReference type="Proteomes" id="UP000198742"/>
    </source>
</evidence>
<keyword evidence="2" id="KW-0472">Membrane</keyword>
<keyword evidence="2" id="KW-1133">Transmembrane helix</keyword>
<feature type="transmembrane region" description="Helical" evidence="2">
    <location>
        <begin position="132"/>
        <end position="154"/>
    </location>
</feature>
<protein>
    <submittedName>
        <fullName evidence="3">Uncharacterized protein</fullName>
    </submittedName>
</protein>
<dbReference type="RefSeq" id="WP_090968585.1">
    <property type="nucleotide sequence ID" value="NZ_FNRT01000002.1"/>
</dbReference>
<reference evidence="4" key="1">
    <citation type="submission" date="2016-10" db="EMBL/GenBank/DDBJ databases">
        <authorList>
            <person name="Varghese N."/>
            <person name="Submissions S."/>
        </authorList>
    </citation>
    <scope>NUCLEOTIDE SEQUENCE [LARGE SCALE GENOMIC DNA]</scope>
    <source>
        <strain evidence="4">DSM 22017</strain>
    </source>
</reference>
<feature type="compositionally biased region" description="Pro residues" evidence="1">
    <location>
        <begin position="9"/>
        <end position="36"/>
    </location>
</feature>
<dbReference type="AlphaFoldDB" id="A0A1H4P7U9"/>
<accession>A0A1H4P7U9</accession>
<dbReference type="STRING" id="402596.SAMN04489844_1544"/>
<sequence length="197" mass="19597">MSDTTPGAEPTPEPTQPVEPAASTPPPAASTPPSAPGPDYAAQASQAADKLKAGNPLDLGIIGAGLVAFIASLLPFYTVSVEILGTSAGSSANAWHGFLGWFGVLAAVVAAGLLVTRLLGVSFSLPVPLRDAVLGLFAVATLCLLVALFVTPGGGCDDAGIDGLCDGIDIGRGIGYWLALLAAIAGTALSFVRRSAD</sequence>
<feature type="region of interest" description="Disordered" evidence="1">
    <location>
        <begin position="1"/>
        <end position="42"/>
    </location>
</feature>
<feature type="transmembrane region" description="Helical" evidence="2">
    <location>
        <begin position="98"/>
        <end position="120"/>
    </location>
</feature>